<evidence type="ECO:0000313" key="3">
    <source>
        <dbReference type="EMBL" id="BCD89530.1"/>
    </source>
</evidence>
<sequence>MPGRLFPPTAKEAATPTGRPFTPDAWRLQQKQRHKAMFKQPKMRQASLIVFATTVILILPNLTRLVS</sequence>
<feature type="transmembrane region" description="Helical" evidence="2">
    <location>
        <begin position="46"/>
        <end position="63"/>
    </location>
</feature>
<keyword evidence="2" id="KW-1133">Transmembrane helix</keyword>
<keyword evidence="2" id="KW-0472">Membrane</keyword>
<accession>A0ABM7LIU1</accession>
<keyword evidence="2" id="KW-0812">Transmembrane</keyword>
<proteinExistence type="predicted"/>
<reference evidence="3" key="1">
    <citation type="submission" date="2020-05" db="EMBL/GenBank/DDBJ databases">
        <title>Complete genome sequence of Pseudomonas sp. Sm006.</title>
        <authorList>
            <person name="Takeuchi K."/>
            <person name="Someya N."/>
        </authorList>
    </citation>
    <scope>NUCLEOTIDE SEQUENCE</scope>
    <source>
        <strain evidence="3">Sm006</strain>
    </source>
</reference>
<gene>
    <name evidence="3" type="ORF">PSm6_59370</name>
</gene>
<protein>
    <submittedName>
        <fullName evidence="3">Uncharacterized protein</fullName>
    </submittedName>
</protein>
<feature type="region of interest" description="Disordered" evidence="1">
    <location>
        <begin position="1"/>
        <end position="23"/>
    </location>
</feature>
<name>A0ABM7LIU1_9PSED</name>
<evidence type="ECO:0000256" key="1">
    <source>
        <dbReference type="SAM" id="MobiDB-lite"/>
    </source>
</evidence>
<organism evidence="3 4">
    <name type="scientific">Pseudomonas solani</name>
    <dbReference type="NCBI Taxonomy" id="2731552"/>
    <lineage>
        <taxon>Bacteria</taxon>
        <taxon>Pseudomonadati</taxon>
        <taxon>Pseudomonadota</taxon>
        <taxon>Gammaproteobacteria</taxon>
        <taxon>Pseudomonadales</taxon>
        <taxon>Pseudomonadaceae</taxon>
        <taxon>Pseudomonas</taxon>
    </lineage>
</organism>
<evidence type="ECO:0000256" key="2">
    <source>
        <dbReference type="SAM" id="Phobius"/>
    </source>
</evidence>
<keyword evidence="4" id="KW-1185">Reference proteome</keyword>
<dbReference type="EMBL" id="AP023081">
    <property type="protein sequence ID" value="BCD89530.1"/>
    <property type="molecule type" value="Genomic_DNA"/>
</dbReference>
<evidence type="ECO:0000313" key="4">
    <source>
        <dbReference type="Proteomes" id="UP001064896"/>
    </source>
</evidence>
<dbReference type="Proteomes" id="UP001064896">
    <property type="component" value="Chromosome"/>
</dbReference>